<dbReference type="InterPro" id="IPR008523">
    <property type="entry name" value="DUF805"/>
</dbReference>
<keyword evidence="1" id="KW-0812">Transmembrane</keyword>
<feature type="transmembrane region" description="Helical" evidence="1">
    <location>
        <begin position="102"/>
        <end position="126"/>
    </location>
</feature>
<comment type="caution">
    <text evidence="2">The sequence shown here is derived from an EMBL/GenBank/DDBJ whole genome shotgun (WGS) entry which is preliminary data.</text>
</comment>
<dbReference type="PANTHER" id="PTHR34980:SF2">
    <property type="entry name" value="INNER MEMBRANE PROTEIN YHAH-RELATED"/>
    <property type="match status" value="1"/>
</dbReference>
<keyword evidence="1" id="KW-1133">Transmembrane helix</keyword>
<organism evidence="2 3">
    <name type="scientific">Sphingomonas citri</name>
    <dbReference type="NCBI Taxonomy" id="2862499"/>
    <lineage>
        <taxon>Bacteria</taxon>
        <taxon>Pseudomonadati</taxon>
        <taxon>Pseudomonadota</taxon>
        <taxon>Alphaproteobacteria</taxon>
        <taxon>Sphingomonadales</taxon>
        <taxon>Sphingomonadaceae</taxon>
        <taxon>Sphingomonas</taxon>
    </lineage>
</organism>
<gene>
    <name evidence="2" type="ORF">KZ820_11990</name>
</gene>
<feature type="transmembrane region" description="Helical" evidence="1">
    <location>
        <begin position="23"/>
        <end position="44"/>
    </location>
</feature>
<protein>
    <submittedName>
        <fullName evidence="2">DUF805 domain-containing protein</fullName>
    </submittedName>
</protein>
<dbReference type="EMBL" id="JAHXZN010000003">
    <property type="protein sequence ID" value="MBW6531456.1"/>
    <property type="molecule type" value="Genomic_DNA"/>
</dbReference>
<dbReference type="Pfam" id="PF05656">
    <property type="entry name" value="DUF805"/>
    <property type="match status" value="1"/>
</dbReference>
<keyword evidence="1" id="KW-0472">Membrane</keyword>
<reference evidence="2 3" key="1">
    <citation type="submission" date="2021-07" db="EMBL/GenBank/DDBJ databases">
        <title>Sphingomonas sp.</title>
        <authorList>
            <person name="Feng G."/>
            <person name="Li J."/>
            <person name="Pan M."/>
        </authorList>
    </citation>
    <scope>NUCLEOTIDE SEQUENCE [LARGE SCALE GENOMIC DNA]</scope>
    <source>
        <strain evidence="2 3">RRHST34</strain>
    </source>
</reference>
<evidence type="ECO:0000256" key="1">
    <source>
        <dbReference type="SAM" id="Phobius"/>
    </source>
</evidence>
<dbReference type="RefSeq" id="WP_219748834.1">
    <property type="nucleotide sequence ID" value="NZ_JAHXZN010000003.1"/>
</dbReference>
<keyword evidence="3" id="KW-1185">Reference proteome</keyword>
<accession>A0ABS7BPF9</accession>
<evidence type="ECO:0000313" key="2">
    <source>
        <dbReference type="EMBL" id="MBW6531456.1"/>
    </source>
</evidence>
<sequence>MDEWIRPWRLYADFGGRATRRDYWFFHLGAAGVLVAVGTLSRLVEDSLAWLIAALRLGESNAAALLLFAVMLMPLLAVPILLVPSLAVSARRLRDLGRSPRWLLLLAVPFGAVALLALLGLGRGVAAGVATSPPPPVALGADVYELAEHARLPA</sequence>
<dbReference type="Proteomes" id="UP000759103">
    <property type="component" value="Unassembled WGS sequence"/>
</dbReference>
<proteinExistence type="predicted"/>
<feature type="transmembrane region" description="Helical" evidence="1">
    <location>
        <begin position="64"/>
        <end position="90"/>
    </location>
</feature>
<dbReference type="PANTHER" id="PTHR34980">
    <property type="entry name" value="INNER MEMBRANE PROTEIN-RELATED-RELATED"/>
    <property type="match status" value="1"/>
</dbReference>
<evidence type="ECO:0000313" key="3">
    <source>
        <dbReference type="Proteomes" id="UP000759103"/>
    </source>
</evidence>
<name>A0ABS7BPF9_9SPHN</name>